<evidence type="ECO:0000256" key="6">
    <source>
        <dbReference type="ARBA" id="ARBA00022741"/>
    </source>
</evidence>
<keyword evidence="10" id="KW-0238">DNA-binding</keyword>
<evidence type="ECO:0000256" key="9">
    <source>
        <dbReference type="ARBA" id="ARBA00023124"/>
    </source>
</evidence>
<keyword evidence="5" id="KW-0479">Metal-binding</keyword>
<keyword evidence="9" id="KW-0190">Covalent protein-DNA linkage</keyword>
<evidence type="ECO:0000313" key="12">
    <source>
        <dbReference type="Proteomes" id="UP001515500"/>
    </source>
</evidence>
<dbReference type="InterPro" id="IPR049912">
    <property type="entry name" value="CRESS_DNA_REP"/>
</dbReference>
<dbReference type="PROSITE" id="PS52020">
    <property type="entry name" value="CRESS_DNA_REP"/>
    <property type="match status" value="1"/>
</dbReference>
<evidence type="ECO:0000256" key="2">
    <source>
        <dbReference type="ARBA" id="ARBA00022695"/>
    </source>
</evidence>
<dbReference type="Proteomes" id="UP001515500">
    <property type="component" value="Chromosome 2"/>
</dbReference>
<evidence type="ECO:0000256" key="4">
    <source>
        <dbReference type="ARBA" id="ARBA00022722"/>
    </source>
</evidence>
<dbReference type="AlphaFoldDB" id="A0AB40CT93"/>
<protein>
    <submittedName>
        <fullName evidence="13">Uncharacterized protein LOC120279476</fullName>
    </submittedName>
</protein>
<evidence type="ECO:0000256" key="3">
    <source>
        <dbReference type="ARBA" id="ARBA00022705"/>
    </source>
</evidence>
<dbReference type="GO" id="GO:0003677">
    <property type="term" value="F:DNA binding"/>
    <property type="evidence" value="ECO:0007669"/>
    <property type="project" value="UniProtKB-KW"/>
</dbReference>
<dbReference type="RefSeq" id="XP_039142348.1">
    <property type="nucleotide sequence ID" value="XM_039286414.1"/>
</dbReference>
<keyword evidence="12" id="KW-1185">Reference proteome</keyword>
<evidence type="ECO:0000256" key="7">
    <source>
        <dbReference type="ARBA" id="ARBA00022759"/>
    </source>
</evidence>
<evidence type="ECO:0000259" key="11">
    <source>
        <dbReference type="PROSITE" id="PS52020"/>
    </source>
</evidence>
<keyword evidence="3" id="KW-0235">DNA replication</keyword>
<name>A0AB40CT93_DIOCR</name>
<dbReference type="Pfam" id="PF00799">
    <property type="entry name" value="Gemini_AL1"/>
    <property type="match status" value="1"/>
</dbReference>
<evidence type="ECO:0000313" key="13">
    <source>
        <dbReference type="RefSeq" id="XP_039142348.1"/>
    </source>
</evidence>
<dbReference type="SUPFAM" id="SSF55464">
    <property type="entry name" value="Origin of replication-binding domain, RBD-like"/>
    <property type="match status" value="1"/>
</dbReference>
<dbReference type="GO" id="GO:0006260">
    <property type="term" value="P:DNA replication"/>
    <property type="evidence" value="ECO:0007669"/>
    <property type="project" value="UniProtKB-KW"/>
</dbReference>
<dbReference type="GO" id="GO:0005198">
    <property type="term" value="F:structural molecule activity"/>
    <property type="evidence" value="ECO:0007669"/>
    <property type="project" value="InterPro"/>
</dbReference>
<sequence length="184" mass="20974">MPPQARRFRLNAKNIFLTYPHCPLTKERALEQLLAVSLPSNKKFIRVARELHEDGSPHLHILVQLEGRAQVTNPRLFDLRSCSSSLVFHPNIQCAKSSSDVKAYIEKGGDYVDWGQFQVAGRSSRDGRHDLLTVYADALNSGSTEAALQIILEKDPRAFTLQYHNLKPNYEHIFLKPLDPYKSY</sequence>
<dbReference type="PRINTS" id="PR00228">
    <property type="entry name" value="GEMCOATCLVL1"/>
</dbReference>
<dbReference type="GO" id="GO:0046872">
    <property type="term" value="F:metal ion binding"/>
    <property type="evidence" value="ECO:0007669"/>
    <property type="project" value="UniProtKB-KW"/>
</dbReference>
<accession>A0AB40CT93</accession>
<dbReference type="PRINTS" id="PR00227">
    <property type="entry name" value="GEMCOATAL1"/>
</dbReference>
<evidence type="ECO:0000256" key="1">
    <source>
        <dbReference type="ARBA" id="ARBA00022679"/>
    </source>
</evidence>
<keyword evidence="7" id="KW-0255">Endonuclease</keyword>
<dbReference type="GO" id="GO:0016787">
    <property type="term" value="F:hydrolase activity"/>
    <property type="evidence" value="ECO:0007669"/>
    <property type="project" value="UniProtKB-KW"/>
</dbReference>
<dbReference type="InterPro" id="IPR001191">
    <property type="entry name" value="Gemini_AL1_REP"/>
</dbReference>
<proteinExistence type="predicted"/>
<dbReference type="Gene3D" id="3.40.1310.20">
    <property type="match status" value="1"/>
</dbReference>
<dbReference type="GeneID" id="120279476"/>
<keyword evidence="4" id="KW-0540">Nuclease</keyword>
<evidence type="ECO:0000256" key="5">
    <source>
        <dbReference type="ARBA" id="ARBA00022723"/>
    </source>
</evidence>
<dbReference type="GO" id="GO:0000166">
    <property type="term" value="F:nucleotide binding"/>
    <property type="evidence" value="ECO:0007669"/>
    <property type="project" value="UniProtKB-KW"/>
</dbReference>
<keyword evidence="6" id="KW-0547">Nucleotide-binding</keyword>
<keyword evidence="2" id="KW-0548">Nucleotidyltransferase</keyword>
<dbReference type="InterPro" id="IPR001301">
    <property type="entry name" value="Gemini_AL1_CLV"/>
</dbReference>
<keyword evidence="8" id="KW-0378">Hydrolase</keyword>
<evidence type="ECO:0000256" key="10">
    <source>
        <dbReference type="ARBA" id="ARBA00023125"/>
    </source>
</evidence>
<gene>
    <name evidence="13" type="primary">LOC120279476</name>
</gene>
<dbReference type="GO" id="GO:0016779">
    <property type="term" value="F:nucleotidyltransferase activity"/>
    <property type="evidence" value="ECO:0007669"/>
    <property type="project" value="UniProtKB-KW"/>
</dbReference>
<feature type="domain" description="CRESS-DNA virus Rep endonuclease" evidence="11">
    <location>
        <begin position="9"/>
        <end position="117"/>
    </location>
</feature>
<keyword evidence="1" id="KW-0808">Transferase</keyword>
<organism evidence="12 13">
    <name type="scientific">Dioscorea cayennensis subsp. rotundata</name>
    <name type="common">White Guinea yam</name>
    <name type="synonym">Dioscorea rotundata</name>
    <dbReference type="NCBI Taxonomy" id="55577"/>
    <lineage>
        <taxon>Eukaryota</taxon>
        <taxon>Viridiplantae</taxon>
        <taxon>Streptophyta</taxon>
        <taxon>Embryophyta</taxon>
        <taxon>Tracheophyta</taxon>
        <taxon>Spermatophyta</taxon>
        <taxon>Magnoliopsida</taxon>
        <taxon>Liliopsida</taxon>
        <taxon>Dioscoreales</taxon>
        <taxon>Dioscoreaceae</taxon>
        <taxon>Dioscorea</taxon>
    </lineage>
</organism>
<dbReference type="GO" id="GO:0004519">
    <property type="term" value="F:endonuclease activity"/>
    <property type="evidence" value="ECO:0007669"/>
    <property type="project" value="UniProtKB-KW"/>
</dbReference>
<evidence type="ECO:0000256" key="8">
    <source>
        <dbReference type="ARBA" id="ARBA00022801"/>
    </source>
</evidence>
<reference evidence="13" key="1">
    <citation type="submission" date="2025-08" db="UniProtKB">
        <authorList>
            <consortium name="RefSeq"/>
        </authorList>
    </citation>
    <scope>IDENTIFICATION</scope>
</reference>